<proteinExistence type="inferred from homology"/>
<keyword evidence="6" id="KW-1185">Reference proteome</keyword>
<dbReference type="Pfam" id="PF00892">
    <property type="entry name" value="EamA"/>
    <property type="match status" value="2"/>
</dbReference>
<accession>A0A7K1FFE0</accession>
<comment type="caution">
    <text evidence="5">The sequence shown here is derived from an EMBL/GenBank/DDBJ whole genome shotgun (WGS) entry which is preliminary data.</text>
</comment>
<dbReference type="PANTHER" id="PTHR12715">
    <property type="entry name" value="TRANSPORTER, DRUG/METABOLITE EXPORTER FAMILY"/>
    <property type="match status" value="1"/>
</dbReference>
<dbReference type="InterPro" id="IPR052756">
    <property type="entry name" value="Alkyne_AA_exporter"/>
</dbReference>
<feature type="transmembrane region" description="Helical" evidence="3">
    <location>
        <begin position="177"/>
        <end position="199"/>
    </location>
</feature>
<dbReference type="InterPro" id="IPR037185">
    <property type="entry name" value="EmrE-like"/>
</dbReference>
<reference evidence="5 6" key="1">
    <citation type="submission" date="2019-11" db="EMBL/GenBank/DDBJ databases">
        <authorList>
            <person name="Jiang L.-Q."/>
        </authorList>
    </citation>
    <scope>NUCLEOTIDE SEQUENCE [LARGE SCALE GENOMIC DNA]</scope>
    <source>
        <strain evidence="5 6">YIM 132087</strain>
    </source>
</reference>
<feature type="domain" description="EamA" evidence="4">
    <location>
        <begin position="65"/>
        <end position="192"/>
    </location>
</feature>
<organism evidence="5 6">
    <name type="scientific">Nakamurella alba</name>
    <dbReference type="NCBI Taxonomy" id="2665158"/>
    <lineage>
        <taxon>Bacteria</taxon>
        <taxon>Bacillati</taxon>
        <taxon>Actinomycetota</taxon>
        <taxon>Actinomycetes</taxon>
        <taxon>Nakamurellales</taxon>
        <taxon>Nakamurellaceae</taxon>
        <taxon>Nakamurella</taxon>
    </lineage>
</organism>
<evidence type="ECO:0000313" key="6">
    <source>
        <dbReference type="Proteomes" id="UP000460221"/>
    </source>
</evidence>
<feature type="transmembrane region" description="Helical" evidence="3">
    <location>
        <begin position="92"/>
        <end position="110"/>
    </location>
</feature>
<keyword evidence="3" id="KW-1133">Transmembrane helix</keyword>
<feature type="domain" description="EamA" evidence="4">
    <location>
        <begin position="207"/>
        <end position="339"/>
    </location>
</feature>
<dbReference type="AlphaFoldDB" id="A0A7K1FFE0"/>
<feature type="transmembrane region" description="Helical" evidence="3">
    <location>
        <begin position="122"/>
        <end position="139"/>
    </location>
</feature>
<evidence type="ECO:0000259" key="4">
    <source>
        <dbReference type="Pfam" id="PF00892"/>
    </source>
</evidence>
<dbReference type="InterPro" id="IPR000620">
    <property type="entry name" value="EamA_dom"/>
</dbReference>
<evidence type="ECO:0000256" key="1">
    <source>
        <dbReference type="ARBA" id="ARBA00007362"/>
    </source>
</evidence>
<feature type="transmembrane region" description="Helical" evidence="3">
    <location>
        <begin position="151"/>
        <end position="170"/>
    </location>
</feature>
<keyword evidence="3" id="KW-0472">Membrane</keyword>
<evidence type="ECO:0000256" key="3">
    <source>
        <dbReference type="SAM" id="Phobius"/>
    </source>
</evidence>
<feature type="transmembrane region" description="Helical" evidence="3">
    <location>
        <begin position="205"/>
        <end position="224"/>
    </location>
</feature>
<dbReference type="GO" id="GO:0016020">
    <property type="term" value="C:membrane"/>
    <property type="evidence" value="ECO:0007669"/>
    <property type="project" value="InterPro"/>
</dbReference>
<dbReference type="Gene3D" id="1.10.3730.20">
    <property type="match status" value="1"/>
</dbReference>
<feature type="transmembrane region" description="Helical" evidence="3">
    <location>
        <begin position="269"/>
        <end position="289"/>
    </location>
</feature>
<feature type="compositionally biased region" description="Polar residues" evidence="2">
    <location>
        <begin position="44"/>
        <end position="53"/>
    </location>
</feature>
<protein>
    <submittedName>
        <fullName evidence="5">EamA family transporter</fullName>
    </submittedName>
</protein>
<feature type="region of interest" description="Disordered" evidence="2">
    <location>
        <begin position="1"/>
        <end position="53"/>
    </location>
</feature>
<gene>
    <name evidence="5" type="ORF">GIS00_02605</name>
</gene>
<dbReference type="SUPFAM" id="SSF103481">
    <property type="entry name" value="Multidrug resistance efflux transporter EmrE"/>
    <property type="match status" value="2"/>
</dbReference>
<sequence>MWCRRADSSASGPSADRQRGRQGRSGNPAAAVGDRGYGHPVTERTVQPQQSPQAPAGVGWQAWAAVLVTVIFWASAFVGIRSASEGLRPGPLALLRLLVAAVVLGVLVLVRREKLPRGRDWWLVIASGVLWFGVYNVALNAGEREVDAGTAAMLVNIGPLVIALLAGWLLREGFPRLLVAGLLVSFAGAVIVGISTSLHTSNGNSVLGVVLCLVAAVTYAAGVVAQKPLLARVSPLMVTFLGCALGAVVCLPFAPALVSDAGTATAGQLWTAVYLGIFPTALAFTTWAYALKRMPAGRLGATTYVVPAMVILMSWALLSEVPPWGAVIGGVVCLAGVAVGRISPRRKASGPG</sequence>
<feature type="transmembrane region" description="Helical" evidence="3">
    <location>
        <begin position="60"/>
        <end position="80"/>
    </location>
</feature>
<feature type="transmembrane region" description="Helical" evidence="3">
    <location>
        <begin position="324"/>
        <end position="342"/>
    </location>
</feature>
<dbReference type="EMBL" id="WLYK01000001">
    <property type="protein sequence ID" value="MTD12835.1"/>
    <property type="molecule type" value="Genomic_DNA"/>
</dbReference>
<dbReference type="PANTHER" id="PTHR12715:SF4">
    <property type="entry name" value="EAMA DOMAIN-CONTAINING PROTEIN"/>
    <property type="match status" value="1"/>
</dbReference>
<name>A0A7K1FFE0_9ACTN</name>
<dbReference type="Proteomes" id="UP000460221">
    <property type="component" value="Unassembled WGS sequence"/>
</dbReference>
<feature type="transmembrane region" description="Helical" evidence="3">
    <location>
        <begin position="301"/>
        <end position="318"/>
    </location>
</feature>
<feature type="transmembrane region" description="Helical" evidence="3">
    <location>
        <begin position="236"/>
        <end position="257"/>
    </location>
</feature>
<comment type="similarity">
    <text evidence="1">Belongs to the EamA transporter family.</text>
</comment>
<evidence type="ECO:0000313" key="5">
    <source>
        <dbReference type="EMBL" id="MTD12835.1"/>
    </source>
</evidence>
<keyword evidence="3" id="KW-0812">Transmembrane</keyword>
<evidence type="ECO:0000256" key="2">
    <source>
        <dbReference type="SAM" id="MobiDB-lite"/>
    </source>
</evidence>